<evidence type="ECO:0000259" key="2">
    <source>
        <dbReference type="Pfam" id="PF24201"/>
    </source>
</evidence>
<proteinExistence type="predicted"/>
<dbReference type="AlphaFoldDB" id="A0A5D3FG07"/>
<evidence type="ECO:0000313" key="3">
    <source>
        <dbReference type="EMBL" id="TYK47153.1"/>
    </source>
</evidence>
<feature type="region of interest" description="Disordered" evidence="1">
    <location>
        <begin position="114"/>
        <end position="163"/>
    </location>
</feature>
<keyword evidence="4" id="KW-1185">Reference proteome</keyword>
<evidence type="ECO:0000313" key="4">
    <source>
        <dbReference type="Proteomes" id="UP000323505"/>
    </source>
</evidence>
<comment type="caution">
    <text evidence="3">The sequence shown here is derived from an EMBL/GenBank/DDBJ whole genome shotgun (WGS) entry which is preliminary data.</text>
</comment>
<dbReference type="RefSeq" id="WP_148763382.1">
    <property type="nucleotide sequence ID" value="NZ_VSRQ01000005.1"/>
</dbReference>
<accession>A0A5D3FG07</accession>
<dbReference type="InterPro" id="IPR055849">
    <property type="entry name" value="DUF7426"/>
</dbReference>
<feature type="domain" description="DUF7426" evidence="2">
    <location>
        <begin position="7"/>
        <end position="146"/>
    </location>
</feature>
<reference evidence="3 4" key="1">
    <citation type="submission" date="2019-08" db="EMBL/GenBank/DDBJ databases">
        <title>Actinomadura sp. nov. CYP1-5 isolated from mountain soil.</title>
        <authorList>
            <person name="Songsumanus A."/>
            <person name="Kuncharoen N."/>
            <person name="Kudo T."/>
            <person name="Yuki M."/>
            <person name="Igarashi Y."/>
            <person name="Tanasupawat S."/>
        </authorList>
    </citation>
    <scope>NUCLEOTIDE SEQUENCE [LARGE SCALE GENOMIC DNA]</scope>
    <source>
        <strain evidence="3 4">CYP1-5</strain>
    </source>
</reference>
<evidence type="ECO:0000256" key="1">
    <source>
        <dbReference type="SAM" id="MobiDB-lite"/>
    </source>
</evidence>
<name>A0A5D3FG07_9ACTN</name>
<dbReference type="Pfam" id="PF24201">
    <property type="entry name" value="DUF7426"/>
    <property type="match status" value="1"/>
</dbReference>
<protein>
    <recommendedName>
        <fullName evidence="2">DUF7426 domain-containing protein</fullName>
    </recommendedName>
</protein>
<sequence>MAENEFEDVDELFDSSLTLPINGKKYRIPAVSGFDGLWAQRVVEEIRKAKAGGDVDAGKLNDGDERLLYERMLGPALDEMLKDGVEWERIGHAGMTMFLRTTASREDAQAYWKAGGDLPEADGSAGSPNRATRRASAAAARSTKKQGSTSGTRARKGSAKKRA</sequence>
<feature type="compositionally biased region" description="Basic residues" evidence="1">
    <location>
        <begin position="153"/>
        <end position="163"/>
    </location>
</feature>
<organism evidence="3 4">
    <name type="scientific">Actinomadura decatromicini</name>
    <dbReference type="NCBI Taxonomy" id="2604572"/>
    <lineage>
        <taxon>Bacteria</taxon>
        <taxon>Bacillati</taxon>
        <taxon>Actinomycetota</taxon>
        <taxon>Actinomycetes</taxon>
        <taxon>Streptosporangiales</taxon>
        <taxon>Thermomonosporaceae</taxon>
        <taxon>Actinomadura</taxon>
    </lineage>
</organism>
<dbReference type="Proteomes" id="UP000323505">
    <property type="component" value="Unassembled WGS sequence"/>
</dbReference>
<dbReference type="EMBL" id="VSRQ01000005">
    <property type="protein sequence ID" value="TYK47153.1"/>
    <property type="molecule type" value="Genomic_DNA"/>
</dbReference>
<gene>
    <name evidence="3" type="ORF">FXF68_25460</name>
</gene>